<comment type="caution">
    <text evidence="3">The sequence shown here is derived from an EMBL/GenBank/DDBJ whole genome shotgun (WGS) entry which is preliminary data.</text>
</comment>
<dbReference type="InterPro" id="IPR008457">
    <property type="entry name" value="Cu-R_CopD_dom"/>
</dbReference>
<keyword evidence="1" id="KW-0812">Transmembrane</keyword>
<keyword evidence="1" id="KW-1133">Transmembrane helix</keyword>
<accession>A0A935W697</accession>
<feature type="transmembrane region" description="Helical" evidence="1">
    <location>
        <begin position="49"/>
        <end position="72"/>
    </location>
</feature>
<dbReference type="EMBL" id="JADJOT010000011">
    <property type="protein sequence ID" value="MBK7956024.1"/>
    <property type="molecule type" value="Genomic_DNA"/>
</dbReference>
<feature type="domain" description="Copper resistance protein D" evidence="2">
    <location>
        <begin position="49"/>
        <end position="146"/>
    </location>
</feature>
<evidence type="ECO:0000313" key="3">
    <source>
        <dbReference type="EMBL" id="MBK7956024.1"/>
    </source>
</evidence>
<proteinExistence type="predicted"/>
<sequence>MNMQPLLLFLHISSSTIWIGGMFFAYVCLRPTAVEVLDPPQRLRLWRGVFSRFFVWVWWAVTLIATSGLIMFWQHGFGTAPPGWHLMLVSGVVMIAIYIYVATGPYMALQLAVDGEDWKAGGAALNRIRQMVGTNLILGLLTIGFATLGRYLA</sequence>
<feature type="transmembrane region" description="Helical" evidence="1">
    <location>
        <begin position="6"/>
        <end position="29"/>
    </location>
</feature>
<name>A0A935W697_9PROT</name>
<evidence type="ECO:0000259" key="2">
    <source>
        <dbReference type="Pfam" id="PF05425"/>
    </source>
</evidence>
<keyword evidence="1" id="KW-0472">Membrane</keyword>
<dbReference type="AlphaFoldDB" id="A0A935W697"/>
<dbReference type="GO" id="GO:0016020">
    <property type="term" value="C:membrane"/>
    <property type="evidence" value="ECO:0007669"/>
    <property type="project" value="InterPro"/>
</dbReference>
<evidence type="ECO:0000313" key="4">
    <source>
        <dbReference type="Proteomes" id="UP000706151"/>
    </source>
</evidence>
<protein>
    <submittedName>
        <fullName evidence="3">CopD family protein</fullName>
    </submittedName>
</protein>
<reference evidence="3 4" key="1">
    <citation type="submission" date="2020-10" db="EMBL/GenBank/DDBJ databases">
        <title>Connecting structure to function with the recovery of over 1000 high-quality activated sludge metagenome-assembled genomes encoding full-length rRNA genes using long-read sequencing.</title>
        <authorList>
            <person name="Singleton C.M."/>
            <person name="Petriglieri F."/>
            <person name="Kristensen J.M."/>
            <person name="Kirkegaard R.H."/>
            <person name="Michaelsen T.Y."/>
            <person name="Andersen M.H."/>
            <person name="Karst S.M."/>
            <person name="Dueholm M.S."/>
            <person name="Nielsen P.H."/>
            <person name="Albertsen M."/>
        </authorList>
    </citation>
    <scope>NUCLEOTIDE SEQUENCE [LARGE SCALE GENOMIC DNA]</scope>
    <source>
        <strain evidence="3">Fred_18-Q3-R57-64_BAT3C.720</strain>
    </source>
</reference>
<feature type="transmembrane region" description="Helical" evidence="1">
    <location>
        <begin position="132"/>
        <end position="152"/>
    </location>
</feature>
<dbReference type="Proteomes" id="UP000706151">
    <property type="component" value="Unassembled WGS sequence"/>
</dbReference>
<evidence type="ECO:0000256" key="1">
    <source>
        <dbReference type="SAM" id="Phobius"/>
    </source>
</evidence>
<organism evidence="3 4">
    <name type="scientific">Candidatus Accumulibacter affinis</name>
    <dbReference type="NCBI Taxonomy" id="2954384"/>
    <lineage>
        <taxon>Bacteria</taxon>
        <taxon>Pseudomonadati</taxon>
        <taxon>Pseudomonadota</taxon>
        <taxon>Betaproteobacteria</taxon>
        <taxon>Candidatus Accumulibacter</taxon>
    </lineage>
</organism>
<dbReference type="Pfam" id="PF05425">
    <property type="entry name" value="CopD"/>
    <property type="match status" value="1"/>
</dbReference>
<gene>
    <name evidence="3" type="ORF">IPK02_19910</name>
</gene>
<feature type="transmembrane region" description="Helical" evidence="1">
    <location>
        <begin position="84"/>
        <end position="101"/>
    </location>
</feature>